<evidence type="ECO:0000256" key="4">
    <source>
        <dbReference type="ARBA" id="ARBA00022679"/>
    </source>
</evidence>
<sequence length="261" mass="30139">MIIIIIMIIAAVIRTYHMRDLAVFLADQASDSTAVFNILKGDFTLLGPITSVGGFYNGPIVYYLMAPIFWIFKSNPLSGTIFQTLIFCFTIPFIYFIGKKVWNVETGLLAGFIFAISPLMVEYSRAAFNSFPAIFFSTLIIYLLISLQKPFSNIKLLMIGVFIGWILQMHYFTVAFVLLVSIYPLFRRELFSWKYYLFTMFGIGIGFAPFLLFEIRHQFLNTHRMIEYFITAPDDTIRSLNNIFMIWPRVMGEIIGNNNIF</sequence>
<dbReference type="AlphaFoldDB" id="A0A0G0H4W7"/>
<protein>
    <submittedName>
        <fullName evidence="10">Dolichyl-phosphate-mannose-protein mannosyltransferase</fullName>
    </submittedName>
</protein>
<evidence type="ECO:0000313" key="10">
    <source>
        <dbReference type="EMBL" id="KKQ37177.1"/>
    </source>
</evidence>
<dbReference type="STRING" id="1618481.US54_C0042G0006"/>
<dbReference type="PANTHER" id="PTHR33908">
    <property type="entry name" value="MANNOSYLTRANSFERASE YKCB-RELATED"/>
    <property type="match status" value="1"/>
</dbReference>
<feature type="transmembrane region" description="Helical" evidence="8">
    <location>
        <begin position="157"/>
        <end position="183"/>
    </location>
</feature>
<feature type="transmembrane region" description="Helical" evidence="8">
    <location>
        <begin position="54"/>
        <end position="72"/>
    </location>
</feature>
<dbReference type="GO" id="GO:0016763">
    <property type="term" value="F:pentosyltransferase activity"/>
    <property type="evidence" value="ECO:0007669"/>
    <property type="project" value="TreeGrafter"/>
</dbReference>
<dbReference type="Proteomes" id="UP000034471">
    <property type="component" value="Unassembled WGS sequence"/>
</dbReference>
<dbReference type="InterPro" id="IPR050297">
    <property type="entry name" value="LipidA_mod_glycosyltrf_83"/>
</dbReference>
<feature type="transmembrane region" description="Helical" evidence="8">
    <location>
        <begin position="78"/>
        <end position="97"/>
    </location>
</feature>
<feature type="transmembrane region" description="Helical" evidence="8">
    <location>
        <begin position="104"/>
        <end position="121"/>
    </location>
</feature>
<feature type="non-terminal residue" evidence="10">
    <location>
        <position position="261"/>
    </location>
</feature>
<evidence type="ECO:0000256" key="8">
    <source>
        <dbReference type="SAM" id="Phobius"/>
    </source>
</evidence>
<keyword evidence="2" id="KW-1003">Cell membrane</keyword>
<reference evidence="10 11" key="1">
    <citation type="journal article" date="2015" name="Nature">
        <title>rRNA introns, odd ribosomes, and small enigmatic genomes across a large radiation of phyla.</title>
        <authorList>
            <person name="Brown C.T."/>
            <person name="Hug L.A."/>
            <person name="Thomas B.C."/>
            <person name="Sharon I."/>
            <person name="Castelle C.J."/>
            <person name="Singh A."/>
            <person name="Wilkins M.J."/>
            <person name="Williams K.H."/>
            <person name="Banfield J.F."/>
        </authorList>
    </citation>
    <scope>NUCLEOTIDE SEQUENCE [LARGE SCALE GENOMIC DNA]</scope>
</reference>
<organism evidence="10 11">
    <name type="scientific">Candidatus Roizmanbacteria bacterium GW2011_GWA2_37_7</name>
    <dbReference type="NCBI Taxonomy" id="1618481"/>
    <lineage>
        <taxon>Bacteria</taxon>
        <taxon>Candidatus Roizmaniibacteriota</taxon>
    </lineage>
</organism>
<comment type="caution">
    <text evidence="10">The sequence shown here is derived from an EMBL/GenBank/DDBJ whole genome shotgun (WGS) entry which is preliminary data.</text>
</comment>
<dbReference type="GO" id="GO:0005886">
    <property type="term" value="C:plasma membrane"/>
    <property type="evidence" value="ECO:0007669"/>
    <property type="project" value="UniProtKB-SubCell"/>
</dbReference>
<dbReference type="PANTHER" id="PTHR33908:SF11">
    <property type="entry name" value="MEMBRANE PROTEIN"/>
    <property type="match status" value="1"/>
</dbReference>
<keyword evidence="4 10" id="KW-0808">Transferase</keyword>
<dbReference type="InterPro" id="IPR038731">
    <property type="entry name" value="RgtA/B/C-like"/>
</dbReference>
<gene>
    <name evidence="10" type="ORF">US54_C0042G0006</name>
</gene>
<proteinExistence type="predicted"/>
<evidence type="ECO:0000256" key="7">
    <source>
        <dbReference type="ARBA" id="ARBA00023136"/>
    </source>
</evidence>
<evidence type="ECO:0000259" key="9">
    <source>
        <dbReference type="Pfam" id="PF13231"/>
    </source>
</evidence>
<keyword evidence="3 10" id="KW-0328">Glycosyltransferase</keyword>
<dbReference type="GO" id="GO:0009103">
    <property type="term" value="P:lipopolysaccharide biosynthetic process"/>
    <property type="evidence" value="ECO:0007669"/>
    <property type="project" value="UniProtKB-ARBA"/>
</dbReference>
<evidence type="ECO:0000313" key="11">
    <source>
        <dbReference type="Proteomes" id="UP000034471"/>
    </source>
</evidence>
<dbReference type="EMBL" id="LBTJ01000042">
    <property type="protein sequence ID" value="KKQ37177.1"/>
    <property type="molecule type" value="Genomic_DNA"/>
</dbReference>
<feature type="transmembrane region" description="Helical" evidence="8">
    <location>
        <begin position="127"/>
        <end position="145"/>
    </location>
</feature>
<keyword evidence="5 8" id="KW-0812">Transmembrane</keyword>
<feature type="transmembrane region" description="Helical" evidence="8">
    <location>
        <begin position="195"/>
        <end position="215"/>
    </location>
</feature>
<accession>A0A0G0H4W7</accession>
<name>A0A0G0H4W7_9BACT</name>
<feature type="domain" description="Glycosyltransferase RgtA/B/C/D-like" evidence="9">
    <location>
        <begin position="58"/>
        <end position="212"/>
    </location>
</feature>
<evidence type="ECO:0000256" key="5">
    <source>
        <dbReference type="ARBA" id="ARBA00022692"/>
    </source>
</evidence>
<evidence type="ECO:0000256" key="6">
    <source>
        <dbReference type="ARBA" id="ARBA00022989"/>
    </source>
</evidence>
<comment type="subcellular location">
    <subcellularLocation>
        <location evidence="1">Cell membrane</location>
        <topology evidence="1">Multi-pass membrane protein</topology>
    </subcellularLocation>
</comment>
<dbReference type="Pfam" id="PF13231">
    <property type="entry name" value="PMT_2"/>
    <property type="match status" value="1"/>
</dbReference>
<keyword evidence="6 8" id="KW-1133">Transmembrane helix</keyword>
<keyword evidence="7 8" id="KW-0472">Membrane</keyword>
<evidence type="ECO:0000256" key="1">
    <source>
        <dbReference type="ARBA" id="ARBA00004651"/>
    </source>
</evidence>
<evidence type="ECO:0000256" key="2">
    <source>
        <dbReference type="ARBA" id="ARBA00022475"/>
    </source>
</evidence>
<evidence type="ECO:0000256" key="3">
    <source>
        <dbReference type="ARBA" id="ARBA00022676"/>
    </source>
</evidence>